<dbReference type="InterPro" id="IPR051560">
    <property type="entry name" value="MAM_domain-containing"/>
</dbReference>
<gene>
    <name evidence="3" type="ORF">MEDL_6081</name>
</gene>
<dbReference type="Gene3D" id="2.60.120.200">
    <property type="match status" value="2"/>
</dbReference>
<reference evidence="3" key="1">
    <citation type="submission" date="2021-03" db="EMBL/GenBank/DDBJ databases">
        <authorList>
            <person name="Bekaert M."/>
        </authorList>
    </citation>
    <scope>NUCLEOTIDE SEQUENCE</scope>
</reference>
<feature type="domain" description="MAM" evidence="2">
    <location>
        <begin position="14"/>
        <end position="172"/>
    </location>
</feature>
<feature type="region of interest" description="Disordered" evidence="1">
    <location>
        <begin position="498"/>
        <end position="518"/>
    </location>
</feature>
<dbReference type="AlphaFoldDB" id="A0A8S3Q4G0"/>
<dbReference type="InterPro" id="IPR000998">
    <property type="entry name" value="MAM_dom"/>
</dbReference>
<dbReference type="OrthoDB" id="412155at2759"/>
<evidence type="ECO:0000313" key="3">
    <source>
        <dbReference type="EMBL" id="CAG2190856.1"/>
    </source>
</evidence>
<organism evidence="3 4">
    <name type="scientific">Mytilus edulis</name>
    <name type="common">Blue mussel</name>
    <dbReference type="NCBI Taxonomy" id="6550"/>
    <lineage>
        <taxon>Eukaryota</taxon>
        <taxon>Metazoa</taxon>
        <taxon>Spiralia</taxon>
        <taxon>Lophotrochozoa</taxon>
        <taxon>Mollusca</taxon>
        <taxon>Bivalvia</taxon>
        <taxon>Autobranchia</taxon>
        <taxon>Pteriomorphia</taxon>
        <taxon>Mytilida</taxon>
        <taxon>Mytiloidea</taxon>
        <taxon>Mytilidae</taxon>
        <taxon>Mytilinae</taxon>
        <taxon>Mytilus</taxon>
    </lineage>
</organism>
<evidence type="ECO:0000313" key="4">
    <source>
        <dbReference type="Proteomes" id="UP000683360"/>
    </source>
</evidence>
<dbReference type="PRINTS" id="PR00020">
    <property type="entry name" value="MAMDOMAIN"/>
</dbReference>
<dbReference type="Proteomes" id="UP000683360">
    <property type="component" value="Unassembled WGS sequence"/>
</dbReference>
<accession>A0A8S3Q4G0</accession>
<proteinExistence type="predicted"/>
<dbReference type="PANTHER" id="PTHR23282:SF101">
    <property type="entry name" value="MAM DOMAIN-CONTAINING PROTEIN"/>
    <property type="match status" value="1"/>
</dbReference>
<dbReference type="InterPro" id="IPR013320">
    <property type="entry name" value="ConA-like_dom_sf"/>
</dbReference>
<evidence type="ECO:0000259" key="2">
    <source>
        <dbReference type="PROSITE" id="PS50060"/>
    </source>
</evidence>
<name>A0A8S3Q4G0_MYTED</name>
<dbReference type="SUPFAM" id="SSF49899">
    <property type="entry name" value="Concanavalin A-like lectins/glucanases"/>
    <property type="match status" value="2"/>
</dbReference>
<keyword evidence="4" id="KW-1185">Reference proteome</keyword>
<dbReference type="EMBL" id="CAJPWZ010000342">
    <property type="protein sequence ID" value="CAG2190856.1"/>
    <property type="molecule type" value="Genomic_DNA"/>
</dbReference>
<dbReference type="Pfam" id="PF00629">
    <property type="entry name" value="MAM"/>
    <property type="match status" value="2"/>
</dbReference>
<dbReference type="SMART" id="SM00137">
    <property type="entry name" value="MAM"/>
    <property type="match status" value="2"/>
</dbReference>
<dbReference type="CDD" id="cd06263">
    <property type="entry name" value="MAM"/>
    <property type="match status" value="2"/>
</dbReference>
<dbReference type="PROSITE" id="PS50060">
    <property type="entry name" value="MAM_2"/>
    <property type="match status" value="2"/>
</dbReference>
<protein>
    <recommendedName>
        <fullName evidence="2">MAM domain-containing protein</fullName>
    </recommendedName>
</protein>
<sequence>MYRCLSAALRVSSLDCNFEKDTCNWNVQHESEYMWTVISGGTHLNDTRPVVDHTYGFYDGHYIYLNASNIEPGQKSNFTSVTVSLEGDACFTFWFHMYGSENGTLNVYLVSENLKENMWERSGNEPDLWQLAFVDISILGSYQMTLEGVLGSTNRGDIAVDDISLLPGPCKKRAFFLDCHFEAECNWLASSNMKYIWTTKKTGDITRRPDTDHTIGTVDGHYIYLQVKDFGMSGMKSKFTSTIINPDGDICLNFWYHMYRLSPDTLRVYTESGNSTKMHWSQNGNSLNHWNLASFTISESDPYRIIFEGVRGPGYWSVIALDDISLHERPCSGLIKTSPKYHNIDESISLNGCSKHYLQLNDTSLVFEPELDNCSAVYQNVQTSITTSCNDMNNSDICTFDLLGVIMEHKRCFQSNWLSVEYRCEAYVTETVSSVDTSSKGSSEVDNAREDDSSAKSSKLCGICQNTIVTERIESSGYNIINYNEMAGNSVLEMKKNRHENNTTSRPSQDTKTSIQQDDTVCNKYESLSTNRNSVEHTYESDPIHTNQYESLTKEWELDKHSYESTDTAQKQDVKTLTKQQDDICNKYESLSTNRNSVEHTYE</sequence>
<evidence type="ECO:0000256" key="1">
    <source>
        <dbReference type="SAM" id="MobiDB-lite"/>
    </source>
</evidence>
<feature type="domain" description="MAM" evidence="2">
    <location>
        <begin position="177"/>
        <end position="333"/>
    </location>
</feature>
<comment type="caution">
    <text evidence="3">The sequence shown here is derived from an EMBL/GenBank/DDBJ whole genome shotgun (WGS) entry which is preliminary data.</text>
</comment>
<feature type="compositionally biased region" description="Polar residues" evidence="1">
    <location>
        <begin position="502"/>
        <end position="518"/>
    </location>
</feature>
<dbReference type="GO" id="GO:0016020">
    <property type="term" value="C:membrane"/>
    <property type="evidence" value="ECO:0007669"/>
    <property type="project" value="InterPro"/>
</dbReference>
<dbReference type="PANTHER" id="PTHR23282">
    <property type="entry name" value="APICAL ENDOSOMAL GLYCOPROTEIN PRECURSOR"/>
    <property type="match status" value="1"/>
</dbReference>